<dbReference type="EC" id="1.6.5.11" evidence="8"/>
<comment type="similarity">
    <text evidence="2">Belongs to the complex I 20 kDa subunit family.</text>
</comment>
<evidence type="ECO:0000259" key="7">
    <source>
        <dbReference type="Pfam" id="PF01058"/>
    </source>
</evidence>
<protein>
    <submittedName>
        <fullName evidence="8">NADH-quinone oxidoreductase subunit B</fullName>
        <ecNumber evidence="8">1.6.5.11</ecNumber>
    </submittedName>
</protein>
<accession>A0A645HE21</accession>
<keyword evidence="5" id="KW-0408">Iron</keyword>
<dbReference type="GO" id="GO:0016491">
    <property type="term" value="F:oxidoreductase activity"/>
    <property type="evidence" value="ECO:0007669"/>
    <property type="project" value="UniProtKB-KW"/>
</dbReference>
<keyword evidence="8" id="KW-0560">Oxidoreductase</keyword>
<evidence type="ECO:0000256" key="6">
    <source>
        <dbReference type="ARBA" id="ARBA00023014"/>
    </source>
</evidence>
<sequence>MLVCTGAVTLQTRDRLKQIYDQMSTPKFVVAIGTCACTGGIFDSCYCVTGGIDTVIPVDAYIPGCAVRPEAIIDAVGKLLATLDQKEAKGK</sequence>
<dbReference type="PANTHER" id="PTHR42989">
    <property type="entry name" value="HYDROGENASE-4 COMPONENT I"/>
    <property type="match status" value="1"/>
</dbReference>
<dbReference type="Pfam" id="PF01058">
    <property type="entry name" value="Oxidored_q6"/>
    <property type="match status" value="1"/>
</dbReference>
<evidence type="ECO:0000256" key="5">
    <source>
        <dbReference type="ARBA" id="ARBA00023004"/>
    </source>
</evidence>
<organism evidence="8">
    <name type="scientific">bioreactor metagenome</name>
    <dbReference type="NCBI Taxonomy" id="1076179"/>
    <lineage>
        <taxon>unclassified sequences</taxon>
        <taxon>metagenomes</taxon>
        <taxon>ecological metagenomes</taxon>
    </lineage>
</organism>
<keyword evidence="3" id="KW-0004">4Fe-4S</keyword>
<evidence type="ECO:0000256" key="4">
    <source>
        <dbReference type="ARBA" id="ARBA00022723"/>
    </source>
</evidence>
<evidence type="ECO:0000313" key="8">
    <source>
        <dbReference type="EMBL" id="MPN37285.1"/>
    </source>
</evidence>
<evidence type="ECO:0000256" key="3">
    <source>
        <dbReference type="ARBA" id="ARBA00022485"/>
    </source>
</evidence>
<dbReference type="PANTHER" id="PTHR42989:SF1">
    <property type="entry name" value="FORMATE HYDROGENLYASE SUBUNIT 7-RELATED"/>
    <property type="match status" value="1"/>
</dbReference>
<feature type="domain" description="NADH:ubiquinone oxidoreductase-like 20kDa subunit" evidence="7">
    <location>
        <begin position="2"/>
        <end position="78"/>
    </location>
</feature>
<evidence type="ECO:0000256" key="1">
    <source>
        <dbReference type="ARBA" id="ARBA00001966"/>
    </source>
</evidence>
<dbReference type="AlphaFoldDB" id="A0A645HE21"/>
<gene>
    <name evidence="8" type="primary">nuoB_5</name>
    <name evidence="8" type="ORF">SDC9_184801</name>
</gene>
<dbReference type="GO" id="GO:0051539">
    <property type="term" value="F:4 iron, 4 sulfur cluster binding"/>
    <property type="evidence" value="ECO:0007669"/>
    <property type="project" value="UniProtKB-KW"/>
</dbReference>
<keyword evidence="6" id="KW-0411">Iron-sulfur</keyword>
<dbReference type="InterPro" id="IPR052375">
    <property type="entry name" value="Complex_I_20kDa-like"/>
</dbReference>
<dbReference type="EMBL" id="VSSQ01091841">
    <property type="protein sequence ID" value="MPN37285.1"/>
    <property type="molecule type" value="Genomic_DNA"/>
</dbReference>
<dbReference type="Gene3D" id="3.40.50.12280">
    <property type="match status" value="1"/>
</dbReference>
<comment type="cofactor">
    <cofactor evidence="1">
        <name>[4Fe-4S] cluster</name>
        <dbReference type="ChEBI" id="CHEBI:49883"/>
    </cofactor>
</comment>
<dbReference type="SUPFAM" id="SSF56770">
    <property type="entry name" value="HydA/Nqo6-like"/>
    <property type="match status" value="1"/>
</dbReference>
<proteinExistence type="inferred from homology"/>
<dbReference type="GO" id="GO:0046872">
    <property type="term" value="F:metal ion binding"/>
    <property type="evidence" value="ECO:0007669"/>
    <property type="project" value="UniProtKB-KW"/>
</dbReference>
<name>A0A645HE21_9ZZZZ</name>
<reference evidence="8" key="1">
    <citation type="submission" date="2019-08" db="EMBL/GenBank/DDBJ databases">
        <authorList>
            <person name="Kucharzyk K."/>
            <person name="Murdoch R.W."/>
            <person name="Higgins S."/>
            <person name="Loffler F."/>
        </authorList>
    </citation>
    <scope>NUCLEOTIDE SEQUENCE</scope>
</reference>
<dbReference type="InterPro" id="IPR006137">
    <property type="entry name" value="NADH_UbQ_OxRdtase-like_20kDa"/>
</dbReference>
<evidence type="ECO:0000256" key="2">
    <source>
        <dbReference type="ARBA" id="ARBA00009173"/>
    </source>
</evidence>
<keyword evidence="4" id="KW-0479">Metal-binding</keyword>
<comment type="caution">
    <text evidence="8">The sequence shown here is derived from an EMBL/GenBank/DDBJ whole genome shotgun (WGS) entry which is preliminary data.</text>
</comment>